<proteinExistence type="inferred from homology"/>
<dbReference type="InterPro" id="IPR036224">
    <property type="entry name" value="GINS_bundle-like_dom_sf"/>
</dbReference>
<comment type="caution">
    <text evidence="10">The sequence shown here is derived from an EMBL/GenBank/DDBJ whole genome shotgun (WGS) entry which is preliminary data.</text>
</comment>
<dbReference type="InterPro" id="IPR008591">
    <property type="entry name" value="GINS_Sld5"/>
</dbReference>
<evidence type="ECO:0000256" key="5">
    <source>
        <dbReference type="ARBA" id="ARBA00023242"/>
    </source>
</evidence>
<keyword evidence="5 6" id="KW-0539">Nucleus</keyword>
<evidence type="ECO:0000256" key="1">
    <source>
        <dbReference type="ARBA" id="ARBA00004123"/>
    </source>
</evidence>
<evidence type="ECO:0000256" key="6">
    <source>
        <dbReference type="PIRNR" id="PIRNR007764"/>
    </source>
</evidence>
<dbReference type="EMBL" id="CAXHTB010000007">
    <property type="protein sequence ID" value="CAL0310095.1"/>
    <property type="molecule type" value="Genomic_DNA"/>
</dbReference>
<dbReference type="PANTHER" id="PTHR21206">
    <property type="entry name" value="SLD5 PROTEIN"/>
    <property type="match status" value="1"/>
</dbReference>
<dbReference type="InterPro" id="IPR021151">
    <property type="entry name" value="GINS_A"/>
</dbReference>
<dbReference type="PIRSF" id="PIRSF007764">
    <property type="entry name" value="Sld5"/>
    <property type="match status" value="1"/>
</dbReference>
<evidence type="ECO:0000256" key="3">
    <source>
        <dbReference type="ARBA" id="ARBA00014804"/>
    </source>
</evidence>
<feature type="compositionally biased region" description="Acidic residues" evidence="7">
    <location>
        <begin position="8"/>
        <end position="20"/>
    </location>
</feature>
<dbReference type="InterPro" id="IPR031633">
    <property type="entry name" value="SLD5_C"/>
</dbReference>
<dbReference type="CDD" id="cd11711">
    <property type="entry name" value="GINS_A_Sld5"/>
    <property type="match status" value="1"/>
</dbReference>
<comment type="subcellular location">
    <subcellularLocation>
        <location evidence="1 6">Nucleus</location>
    </subcellularLocation>
</comment>
<dbReference type="AlphaFoldDB" id="A0AAV1WL26"/>
<feature type="domain" description="GINS subunit" evidence="8">
    <location>
        <begin position="71"/>
        <end position="134"/>
    </location>
</feature>
<dbReference type="GO" id="GO:0006261">
    <property type="term" value="P:DNA-templated DNA replication"/>
    <property type="evidence" value="ECO:0007669"/>
    <property type="project" value="InterPro"/>
</dbReference>
<dbReference type="Pfam" id="PF05916">
    <property type="entry name" value="Sld5"/>
    <property type="match status" value="1"/>
</dbReference>
<evidence type="ECO:0000259" key="8">
    <source>
        <dbReference type="Pfam" id="PF05916"/>
    </source>
</evidence>
<dbReference type="InterPro" id="IPR038749">
    <property type="entry name" value="Sld5_GINS_A"/>
</dbReference>
<evidence type="ECO:0000313" key="10">
    <source>
        <dbReference type="EMBL" id="CAL0310095.1"/>
    </source>
</evidence>
<keyword evidence="4 6" id="KW-0235">DNA replication</keyword>
<evidence type="ECO:0000256" key="2">
    <source>
        <dbReference type="ARBA" id="ARBA00008187"/>
    </source>
</evidence>
<dbReference type="GO" id="GO:0000727">
    <property type="term" value="P:double-strand break repair via break-induced replication"/>
    <property type="evidence" value="ECO:0007669"/>
    <property type="project" value="TreeGrafter"/>
</dbReference>
<dbReference type="CDD" id="cd21692">
    <property type="entry name" value="GINS_B_Sld5"/>
    <property type="match status" value="1"/>
</dbReference>
<comment type="function">
    <text evidence="6">The GINS complex plays an essential role in the initiation of DNA replication.</text>
</comment>
<dbReference type="SUPFAM" id="SSF158573">
    <property type="entry name" value="GINS helical bundle-like"/>
    <property type="match status" value="1"/>
</dbReference>
<accession>A0AAV1WL26</accession>
<evidence type="ECO:0000259" key="9">
    <source>
        <dbReference type="Pfam" id="PF16922"/>
    </source>
</evidence>
<dbReference type="Pfam" id="PF16922">
    <property type="entry name" value="SLD5_C"/>
    <property type="match status" value="1"/>
</dbReference>
<evidence type="ECO:0000256" key="7">
    <source>
        <dbReference type="SAM" id="MobiDB-lite"/>
    </source>
</evidence>
<dbReference type="SUPFAM" id="SSF160059">
    <property type="entry name" value="PriA/YqbF domain"/>
    <property type="match status" value="1"/>
</dbReference>
<dbReference type="Gene3D" id="1.20.58.1030">
    <property type="match status" value="1"/>
</dbReference>
<keyword evidence="11" id="KW-1185">Reference proteome</keyword>
<comment type="similarity">
    <text evidence="2 6">Belongs to the GINS4/SLD5 family.</text>
</comment>
<dbReference type="PANTHER" id="PTHR21206:SF0">
    <property type="entry name" value="DNA REPLICATION COMPLEX GINS PROTEIN SLD5"/>
    <property type="match status" value="1"/>
</dbReference>
<protein>
    <recommendedName>
        <fullName evidence="3 6">DNA replication complex GINS protein SLD5</fullName>
    </recommendedName>
</protein>
<sequence>MASKSNTVEEEEEEELTLPTDEYEALISTTDVELLKRAWRNEKSAPEILRFESDLINRVTEQIQLMEETVEENSTDDADPLSLSLYQMDLDRTLFLLRSYLRVRIQKIEKYMFHIRKTEELWTRLSKEEKKFTRGKGYLLQFSVAPPKMCFQCKHKIMLVVVLSLFFLCCRCTDDLKKHVEENVLSRLPENYQSVLKQSVISEEDDMVPEPQLDTFVLCRSKEYLTGIQLEDGPVDDRSKLFEMEPGVLYFICYKSIKALVESGKIDLL</sequence>
<gene>
    <name evidence="10" type="ORF">LLUT_LOCUS11155</name>
</gene>
<evidence type="ECO:0000256" key="4">
    <source>
        <dbReference type="ARBA" id="ARBA00022705"/>
    </source>
</evidence>
<name>A0AAV1WL26_LUPLU</name>
<dbReference type="GO" id="GO:0000811">
    <property type="term" value="C:GINS complex"/>
    <property type="evidence" value="ECO:0007669"/>
    <property type="project" value="UniProtKB-UniRule"/>
</dbReference>
<feature type="region of interest" description="Disordered" evidence="7">
    <location>
        <begin position="1"/>
        <end position="20"/>
    </location>
</feature>
<dbReference type="Proteomes" id="UP001497480">
    <property type="component" value="Unassembled WGS sequence"/>
</dbReference>
<reference evidence="10 11" key="1">
    <citation type="submission" date="2024-03" db="EMBL/GenBank/DDBJ databases">
        <authorList>
            <person name="Martinez-Hernandez J."/>
        </authorList>
    </citation>
    <scope>NUCLEOTIDE SEQUENCE [LARGE SCALE GENOMIC DNA]</scope>
</reference>
<organism evidence="10 11">
    <name type="scientific">Lupinus luteus</name>
    <name type="common">European yellow lupine</name>
    <dbReference type="NCBI Taxonomy" id="3873"/>
    <lineage>
        <taxon>Eukaryota</taxon>
        <taxon>Viridiplantae</taxon>
        <taxon>Streptophyta</taxon>
        <taxon>Embryophyta</taxon>
        <taxon>Tracheophyta</taxon>
        <taxon>Spermatophyta</taxon>
        <taxon>Magnoliopsida</taxon>
        <taxon>eudicotyledons</taxon>
        <taxon>Gunneridae</taxon>
        <taxon>Pentapetalae</taxon>
        <taxon>rosids</taxon>
        <taxon>fabids</taxon>
        <taxon>Fabales</taxon>
        <taxon>Fabaceae</taxon>
        <taxon>Papilionoideae</taxon>
        <taxon>50 kb inversion clade</taxon>
        <taxon>genistoids sensu lato</taxon>
        <taxon>core genistoids</taxon>
        <taxon>Genisteae</taxon>
        <taxon>Lupinus</taxon>
    </lineage>
</organism>
<evidence type="ECO:0000313" key="11">
    <source>
        <dbReference type="Proteomes" id="UP001497480"/>
    </source>
</evidence>
<feature type="domain" description="DNA replication complex GINS protein SLD5 C-terminal" evidence="9">
    <location>
        <begin position="211"/>
        <end position="269"/>
    </location>
</feature>